<evidence type="ECO:0000313" key="1">
    <source>
        <dbReference type="EMBL" id="CDW17540.1"/>
    </source>
</evidence>
<dbReference type="EMBL" id="HACA01000179">
    <property type="protein sequence ID" value="CDW17540.1"/>
    <property type="molecule type" value="Transcribed_RNA"/>
</dbReference>
<proteinExistence type="predicted"/>
<reference evidence="1" key="1">
    <citation type="submission" date="2014-05" db="EMBL/GenBank/DDBJ databases">
        <authorList>
            <person name="Chronopoulou M."/>
        </authorList>
    </citation>
    <scope>NUCLEOTIDE SEQUENCE</scope>
    <source>
        <tissue evidence="1">Whole organism</tissue>
    </source>
</reference>
<accession>A0A0K2SVN0</accession>
<organism evidence="1">
    <name type="scientific">Lepeophtheirus salmonis</name>
    <name type="common">Salmon louse</name>
    <name type="synonym">Caligus salmonis</name>
    <dbReference type="NCBI Taxonomy" id="72036"/>
    <lineage>
        <taxon>Eukaryota</taxon>
        <taxon>Metazoa</taxon>
        <taxon>Ecdysozoa</taxon>
        <taxon>Arthropoda</taxon>
        <taxon>Crustacea</taxon>
        <taxon>Multicrustacea</taxon>
        <taxon>Hexanauplia</taxon>
        <taxon>Copepoda</taxon>
        <taxon>Siphonostomatoida</taxon>
        <taxon>Caligidae</taxon>
        <taxon>Lepeophtheirus</taxon>
    </lineage>
</organism>
<dbReference type="AlphaFoldDB" id="A0A0K2SVN0"/>
<sequence>EFKSIIFYRFLRIKIRIARRNTLKTFSISQQSYPYRK</sequence>
<name>A0A0K2SVN0_LEPSM</name>
<feature type="non-terminal residue" evidence="1">
    <location>
        <position position="1"/>
    </location>
</feature>
<protein>
    <submittedName>
        <fullName evidence="1">Uncharacterized protein</fullName>
    </submittedName>
</protein>